<dbReference type="eggNOG" id="ENOG5033FCI">
    <property type="taxonomic scope" value="Bacteria"/>
</dbReference>
<dbReference type="AlphaFoldDB" id="A0A068NJC2"/>
<reference evidence="1 2" key="1">
    <citation type="journal article" date="2014" name="PLoS ONE">
        <title>The first complete genome sequence of the class fimbriimonadia in the phylum armatimonadetes.</title>
        <authorList>
            <person name="Hu Z.Y."/>
            <person name="Wang Y.Z."/>
            <person name="Im W.T."/>
            <person name="Wang S.Y."/>
            <person name="Zhao G.P."/>
            <person name="Zheng H.J."/>
            <person name="Quan Z.X."/>
        </authorList>
    </citation>
    <scope>NUCLEOTIDE SEQUENCE [LARGE SCALE GENOMIC DNA]</scope>
    <source>
        <strain evidence="1">Gsoil 348</strain>
    </source>
</reference>
<keyword evidence="2" id="KW-1185">Reference proteome</keyword>
<dbReference type="Proteomes" id="UP000027982">
    <property type="component" value="Chromosome"/>
</dbReference>
<dbReference type="RefSeq" id="WP_025227616.1">
    <property type="nucleotide sequence ID" value="NZ_CP007139.1"/>
</dbReference>
<name>A0A068NJC2_FIMGI</name>
<sequence>MLCVNKYEKEYVAQCRSLMESQLAAYRQLPSEGTFETLFLNNLVLALDRMFVHRTRSLEGKDGNPLNEVRMMCNSILESQGVMTADKTIKYNPAKSVLGIELGKAIKLTEPEFERLSQAFFAEIGAKFT</sequence>
<dbReference type="OrthoDB" id="2988647at2"/>
<evidence type="ECO:0000313" key="1">
    <source>
        <dbReference type="EMBL" id="AIE83713.1"/>
    </source>
</evidence>
<dbReference type="STRING" id="661478.OP10G_0345"/>
<evidence type="ECO:0000313" key="2">
    <source>
        <dbReference type="Proteomes" id="UP000027982"/>
    </source>
</evidence>
<gene>
    <name evidence="1" type="ORF">OP10G_0345</name>
</gene>
<organism evidence="1 2">
    <name type="scientific">Fimbriimonas ginsengisoli Gsoil 348</name>
    <dbReference type="NCBI Taxonomy" id="661478"/>
    <lineage>
        <taxon>Bacteria</taxon>
        <taxon>Bacillati</taxon>
        <taxon>Armatimonadota</taxon>
        <taxon>Fimbriimonadia</taxon>
        <taxon>Fimbriimonadales</taxon>
        <taxon>Fimbriimonadaceae</taxon>
        <taxon>Fimbriimonas</taxon>
    </lineage>
</organism>
<protein>
    <submittedName>
        <fullName evidence="1">Uncharacterized protein</fullName>
    </submittedName>
</protein>
<dbReference type="EMBL" id="CP007139">
    <property type="protein sequence ID" value="AIE83713.1"/>
    <property type="molecule type" value="Genomic_DNA"/>
</dbReference>
<proteinExistence type="predicted"/>
<accession>A0A068NJC2</accession>
<dbReference type="KEGG" id="fgi:OP10G_0345"/>
<dbReference type="HOGENOM" id="CLU_150045_0_0_0"/>